<reference evidence="3" key="1">
    <citation type="submission" date="2023-07" db="EMBL/GenBank/DDBJ databases">
        <authorList>
            <consortium name="AG Swart"/>
            <person name="Singh M."/>
            <person name="Singh A."/>
            <person name="Seah K."/>
            <person name="Emmerich C."/>
        </authorList>
    </citation>
    <scope>NUCLEOTIDE SEQUENCE</scope>
    <source>
        <strain evidence="3">DP1</strain>
    </source>
</reference>
<dbReference type="AlphaFoldDB" id="A0AAD1UPU1"/>
<feature type="transmembrane region" description="Helical" evidence="2">
    <location>
        <begin position="737"/>
        <end position="755"/>
    </location>
</feature>
<feature type="transmembrane region" description="Helical" evidence="2">
    <location>
        <begin position="780"/>
        <end position="805"/>
    </location>
</feature>
<sequence length="1023" mass="115613">MEKDRMSDKVLNEKRKTTLKSQKISCLRSLKILMILKLLLMCVQIAKSSSIQCPNTVTISNPEYLIYTTFNTTDTTFSHIKATLGPSGATYYASASGTQTVVFSKEDTTGNIVWSKSYNPLKIFQKGFMISWDEETLYAMSDSSTTSIAIYKISPSTGELVKKYEETNHRSYASSRTMWSKFQLSPDNTVMFYTAVTSAHKGVLCKFTVTGTTSDCFEAGNLQDLTTLLYVNSTHLFITARDISTYRPIIAMVEWGQTTPAWQNRRGCYPASACEVRLGSAMLSADKTKIYSFFAQNSARYLTFAIYNVDTGAIVGQRYTTNTNTFQGCWDVQLRGDILYCLVYQNSYAELYTYNIASDSWLDYFRTDSPFGSLLENSQRDVIIVYGQKNNKAYKIGFYRENATTHESVSASTYSMVAASAAHSEEVGGSWITFGSIYNVAMTEYDSSNATETISDVQFIIDNTNSWETNIFENATAAIVNFTSEDKISIDPNCTCTTTPERTDITYAIESNNGEIIPDWIELNMTSKKYEGIVPNVTSTTNYTFVLKSTWTTKPAGSSQQIVTFTIAPKPVANTTEPEEEPIALSSAAAAATAGAAGGGAAAVAVSAASGSPPTAVYFILHQLQLIILCLMIDPYIPNSMKAYLEGQSFALVNFNFIPTTELPGIDIPVGWMHGEQANEILVTLGIESKSTFVNNMSLFIFIFSLVTLHLLLRFVLICGSRDPETQNRFFKFWNWLRLKILDIIKYALYMRLLIESHEALMLSSCSEIYEWELNTFSSYVSMVVAIFILIVSLLLPFLAFYAFWRYRNHFDPDKKFILMEFLSDLRNAKVARIYMTLMLVRRIIFVCVVIFLIAIPREFIYSILIITQFAYMVILAIIRPFDNVINNILEYINEVFLFIVICILLSYDKESKWTDAAESRLLTVLMINGYLILAVMIVGFIIVIIQKCCIKKKERKELYQQSNSCQDNETGEQKKPNEHTLKTNLQCHEEEEKVAEINTENYRMKFKLGTPERGHFESEEME</sequence>
<name>A0AAD1UPU1_EUPCR</name>
<organism evidence="3 4">
    <name type="scientific">Euplotes crassus</name>
    <dbReference type="NCBI Taxonomy" id="5936"/>
    <lineage>
        <taxon>Eukaryota</taxon>
        <taxon>Sar</taxon>
        <taxon>Alveolata</taxon>
        <taxon>Ciliophora</taxon>
        <taxon>Intramacronucleata</taxon>
        <taxon>Spirotrichea</taxon>
        <taxon>Hypotrichia</taxon>
        <taxon>Euplotida</taxon>
        <taxon>Euplotidae</taxon>
        <taxon>Moneuplotes</taxon>
    </lineage>
</organism>
<feature type="compositionally biased region" description="Basic and acidic residues" evidence="1">
    <location>
        <begin position="972"/>
        <end position="986"/>
    </location>
</feature>
<evidence type="ECO:0000256" key="2">
    <source>
        <dbReference type="SAM" id="Phobius"/>
    </source>
</evidence>
<protein>
    <submittedName>
        <fullName evidence="3">Uncharacterized protein</fullName>
    </submittedName>
</protein>
<feature type="transmembrane region" description="Helical" evidence="2">
    <location>
        <begin position="928"/>
        <end position="946"/>
    </location>
</feature>
<proteinExistence type="predicted"/>
<dbReference type="Proteomes" id="UP001295684">
    <property type="component" value="Unassembled WGS sequence"/>
</dbReference>
<accession>A0AAD1UPU1</accession>
<evidence type="ECO:0000313" key="3">
    <source>
        <dbReference type="EMBL" id="CAI2369139.1"/>
    </source>
</evidence>
<feature type="transmembrane region" description="Helical" evidence="2">
    <location>
        <begin position="697"/>
        <end position="717"/>
    </location>
</feature>
<feature type="transmembrane region" description="Helical" evidence="2">
    <location>
        <begin position="860"/>
        <end position="882"/>
    </location>
</feature>
<feature type="transmembrane region" description="Helical" evidence="2">
    <location>
        <begin position="834"/>
        <end position="854"/>
    </location>
</feature>
<comment type="caution">
    <text evidence="3">The sequence shown here is derived from an EMBL/GenBank/DDBJ whole genome shotgun (WGS) entry which is preliminary data.</text>
</comment>
<feature type="region of interest" description="Disordered" evidence="1">
    <location>
        <begin position="962"/>
        <end position="986"/>
    </location>
</feature>
<dbReference type="SUPFAM" id="SSF69322">
    <property type="entry name" value="Tricorn protease domain 2"/>
    <property type="match status" value="1"/>
</dbReference>
<keyword evidence="4" id="KW-1185">Reference proteome</keyword>
<gene>
    <name evidence="3" type="ORF">ECRASSUSDP1_LOCUS10437</name>
</gene>
<keyword evidence="2" id="KW-0472">Membrane</keyword>
<evidence type="ECO:0000256" key="1">
    <source>
        <dbReference type="SAM" id="MobiDB-lite"/>
    </source>
</evidence>
<evidence type="ECO:0000313" key="4">
    <source>
        <dbReference type="Proteomes" id="UP001295684"/>
    </source>
</evidence>
<dbReference type="EMBL" id="CAMPGE010010291">
    <property type="protein sequence ID" value="CAI2369139.1"/>
    <property type="molecule type" value="Genomic_DNA"/>
</dbReference>
<keyword evidence="2" id="KW-1133">Transmembrane helix</keyword>
<keyword evidence="2" id="KW-0812">Transmembrane</keyword>
<feature type="transmembrane region" description="Helical" evidence="2">
    <location>
        <begin position="889"/>
        <end position="908"/>
    </location>
</feature>